<dbReference type="InterPro" id="IPR000516">
    <property type="entry name" value="Ni-dep_Hydgase_cyt-B"/>
</dbReference>
<evidence type="ECO:0000256" key="6">
    <source>
        <dbReference type="ARBA" id="ARBA00022692"/>
    </source>
</evidence>
<sequence length="194" mass="22818">MIQLTKLRQPLPNRIFHWVQFFAVIILTFTGFYLAAPYENLVVPMRTVRKLHFLFGFIFIFNFILYVYYYVATKTYKDVLFLPSDVKNLPSLFKYIFFLTSTHPPYGKYNPGQKLLFTLWFLTNLATIISGLILYAPDFFVQIHPIFRMLNTYRVIIYLGSVVFAVTVPLHLYLVLTEDMAKLQAIFTGKIKVK</sequence>
<dbReference type="EMBL" id="BDGJ01000010">
    <property type="protein sequence ID" value="GAW91212.1"/>
    <property type="molecule type" value="Genomic_DNA"/>
</dbReference>
<dbReference type="Proteomes" id="UP000197032">
    <property type="component" value="Unassembled WGS sequence"/>
</dbReference>
<dbReference type="SUPFAM" id="SSF81342">
    <property type="entry name" value="Transmembrane di-heme cytochromes"/>
    <property type="match status" value="1"/>
</dbReference>
<evidence type="ECO:0000313" key="14">
    <source>
        <dbReference type="EMBL" id="GAW91212.1"/>
    </source>
</evidence>
<evidence type="ECO:0000256" key="5">
    <source>
        <dbReference type="ARBA" id="ARBA00022617"/>
    </source>
</evidence>
<dbReference type="Pfam" id="PF01292">
    <property type="entry name" value="Ni_hydr_CYTB"/>
    <property type="match status" value="1"/>
</dbReference>
<dbReference type="GO" id="GO:0020037">
    <property type="term" value="F:heme binding"/>
    <property type="evidence" value="ECO:0007669"/>
    <property type="project" value="TreeGrafter"/>
</dbReference>
<keyword evidence="7" id="KW-0479">Metal-binding</keyword>
<dbReference type="PANTHER" id="PTHR30485:SF0">
    <property type="entry name" value="NI_FE-HYDROGENASE 1 B-TYPE CYTOCHROME SUBUNIT-RELATED"/>
    <property type="match status" value="1"/>
</dbReference>
<dbReference type="OrthoDB" id="257690at2"/>
<keyword evidence="8" id="KW-0249">Electron transport</keyword>
<reference evidence="15" key="1">
    <citation type="journal article" date="2017" name="Appl. Environ. Microbiol.">
        <title>Genomic analysis of Calderihabitans maritimus KKC1, a thermophilic hydrogenogenic carboxydotrophic bacterium isolated from marine sediment.</title>
        <authorList>
            <person name="Omae K."/>
            <person name="Yoneda Y."/>
            <person name="Fukuyama Y."/>
            <person name="Yoshida T."/>
            <person name="Sako Y."/>
        </authorList>
    </citation>
    <scope>NUCLEOTIDE SEQUENCE [LARGE SCALE GENOMIC DNA]</scope>
    <source>
        <strain evidence="15">KKC1</strain>
    </source>
</reference>
<accession>A0A1Z5HNV3</accession>
<evidence type="ECO:0000256" key="3">
    <source>
        <dbReference type="ARBA" id="ARBA00022448"/>
    </source>
</evidence>
<feature type="domain" description="Cytochrome b561 bacterial/Ni-hydrogenase" evidence="13">
    <location>
        <begin position="8"/>
        <end position="189"/>
    </location>
</feature>
<organism evidence="14 15">
    <name type="scientific">Calderihabitans maritimus</name>
    <dbReference type="NCBI Taxonomy" id="1246530"/>
    <lineage>
        <taxon>Bacteria</taxon>
        <taxon>Bacillati</taxon>
        <taxon>Bacillota</taxon>
        <taxon>Clostridia</taxon>
        <taxon>Neomoorellales</taxon>
        <taxon>Calderihabitantaceae</taxon>
        <taxon>Calderihabitans</taxon>
    </lineage>
</organism>
<feature type="transmembrane region" description="Helical" evidence="12">
    <location>
        <begin position="15"/>
        <end position="36"/>
    </location>
</feature>
<dbReference type="GO" id="GO:0009055">
    <property type="term" value="F:electron transfer activity"/>
    <property type="evidence" value="ECO:0007669"/>
    <property type="project" value="InterPro"/>
</dbReference>
<dbReference type="GO" id="GO:0022904">
    <property type="term" value="P:respiratory electron transport chain"/>
    <property type="evidence" value="ECO:0007669"/>
    <property type="project" value="InterPro"/>
</dbReference>
<gene>
    <name evidence="14" type="ORF">KKC1_03740</name>
</gene>
<keyword evidence="11 12" id="KW-0472">Membrane</keyword>
<keyword evidence="15" id="KW-1185">Reference proteome</keyword>
<keyword evidence="4" id="KW-1003">Cell membrane</keyword>
<evidence type="ECO:0000259" key="13">
    <source>
        <dbReference type="Pfam" id="PF01292"/>
    </source>
</evidence>
<dbReference type="RefSeq" id="WP_088552787.1">
    <property type="nucleotide sequence ID" value="NZ_BDGJ01000010.1"/>
</dbReference>
<name>A0A1Z5HNV3_9FIRM</name>
<evidence type="ECO:0000313" key="15">
    <source>
        <dbReference type="Proteomes" id="UP000197032"/>
    </source>
</evidence>
<feature type="transmembrane region" description="Helical" evidence="12">
    <location>
        <begin position="115"/>
        <end position="135"/>
    </location>
</feature>
<dbReference type="Gene3D" id="1.20.950.20">
    <property type="entry name" value="Transmembrane di-heme cytochromes, Chain C"/>
    <property type="match status" value="1"/>
</dbReference>
<evidence type="ECO:0000256" key="11">
    <source>
        <dbReference type="ARBA" id="ARBA00023136"/>
    </source>
</evidence>
<keyword evidence="10" id="KW-0408">Iron</keyword>
<dbReference type="AlphaFoldDB" id="A0A1Z5HNV3"/>
<evidence type="ECO:0000256" key="4">
    <source>
        <dbReference type="ARBA" id="ARBA00022475"/>
    </source>
</evidence>
<keyword evidence="6 12" id="KW-0812">Transmembrane</keyword>
<dbReference type="GO" id="GO:0005886">
    <property type="term" value="C:plasma membrane"/>
    <property type="evidence" value="ECO:0007669"/>
    <property type="project" value="UniProtKB-SubCell"/>
</dbReference>
<dbReference type="PANTHER" id="PTHR30485">
    <property type="entry name" value="NI/FE-HYDROGENASE 1 B-TYPE CYTOCHROME SUBUNIT"/>
    <property type="match status" value="1"/>
</dbReference>
<proteinExistence type="inferred from homology"/>
<dbReference type="InterPro" id="IPR051542">
    <property type="entry name" value="Hydrogenase_cytochrome"/>
</dbReference>
<feature type="transmembrane region" description="Helical" evidence="12">
    <location>
        <begin position="155"/>
        <end position="176"/>
    </location>
</feature>
<protein>
    <submittedName>
        <fullName evidence="14">Iron hydrogenase</fullName>
    </submittedName>
</protein>
<comment type="similarity">
    <text evidence="2">Belongs to the HupC/HyaC/HydC family.</text>
</comment>
<evidence type="ECO:0000256" key="9">
    <source>
        <dbReference type="ARBA" id="ARBA00022989"/>
    </source>
</evidence>
<evidence type="ECO:0000256" key="1">
    <source>
        <dbReference type="ARBA" id="ARBA00004651"/>
    </source>
</evidence>
<feature type="transmembrane region" description="Helical" evidence="12">
    <location>
        <begin position="51"/>
        <end position="71"/>
    </location>
</feature>
<keyword evidence="3" id="KW-0813">Transport</keyword>
<dbReference type="GO" id="GO:0005506">
    <property type="term" value="F:iron ion binding"/>
    <property type="evidence" value="ECO:0007669"/>
    <property type="project" value="InterPro"/>
</dbReference>
<keyword evidence="9 12" id="KW-1133">Transmembrane helix</keyword>
<dbReference type="InterPro" id="IPR011577">
    <property type="entry name" value="Cyt_b561_bac/Ni-Hgenase"/>
</dbReference>
<dbReference type="PRINTS" id="PR00161">
    <property type="entry name" value="NIHGNASECYTB"/>
</dbReference>
<evidence type="ECO:0000256" key="12">
    <source>
        <dbReference type="SAM" id="Phobius"/>
    </source>
</evidence>
<keyword evidence="5" id="KW-0349">Heme</keyword>
<evidence type="ECO:0000256" key="2">
    <source>
        <dbReference type="ARBA" id="ARBA00008622"/>
    </source>
</evidence>
<dbReference type="InterPro" id="IPR016174">
    <property type="entry name" value="Di-haem_cyt_TM"/>
</dbReference>
<comment type="subcellular location">
    <subcellularLocation>
        <location evidence="1">Cell membrane</location>
        <topology evidence="1">Multi-pass membrane protein</topology>
    </subcellularLocation>
</comment>
<evidence type="ECO:0000256" key="8">
    <source>
        <dbReference type="ARBA" id="ARBA00022982"/>
    </source>
</evidence>
<evidence type="ECO:0000256" key="7">
    <source>
        <dbReference type="ARBA" id="ARBA00022723"/>
    </source>
</evidence>
<comment type="caution">
    <text evidence="14">The sequence shown here is derived from an EMBL/GenBank/DDBJ whole genome shotgun (WGS) entry which is preliminary data.</text>
</comment>
<evidence type="ECO:0000256" key="10">
    <source>
        <dbReference type="ARBA" id="ARBA00023004"/>
    </source>
</evidence>